<evidence type="ECO:0000259" key="1">
    <source>
        <dbReference type="PROSITE" id="PS50164"/>
    </source>
</evidence>
<dbReference type="PANTHER" id="PTHR21301">
    <property type="entry name" value="REVERSE TRANSCRIPTASE"/>
    <property type="match status" value="1"/>
</dbReference>
<reference evidence="3" key="1">
    <citation type="journal article" date="2016" name="Nature">
        <title>Genome evolution in the allotetraploid frog Xenopus laevis.</title>
        <authorList>
            <person name="Session A.M."/>
            <person name="Uno Y."/>
            <person name="Kwon T."/>
            <person name="Chapman J.A."/>
            <person name="Toyoda A."/>
            <person name="Takahashi S."/>
            <person name="Fukui A."/>
            <person name="Hikosaka A."/>
            <person name="Suzuki A."/>
            <person name="Kondo M."/>
            <person name="van Heeringen S.J."/>
            <person name="Quigley I."/>
            <person name="Heinz S."/>
            <person name="Ogino H."/>
            <person name="Ochi H."/>
            <person name="Hellsten U."/>
            <person name="Lyons J.B."/>
            <person name="Simakov O."/>
            <person name="Putnam N."/>
            <person name="Stites J."/>
            <person name="Kuroki Y."/>
            <person name="Tanaka T."/>
            <person name="Michiue T."/>
            <person name="Watanabe M."/>
            <person name="Bogdanovic O."/>
            <person name="Lister R."/>
            <person name="Georgiou G."/>
            <person name="Paranjpe S.S."/>
            <person name="van Kruijsbergen I."/>
            <person name="Shu S."/>
            <person name="Carlson J."/>
            <person name="Kinoshita T."/>
            <person name="Ohta Y."/>
            <person name="Mawaribuchi S."/>
            <person name="Jenkins J."/>
            <person name="Grimwood J."/>
            <person name="Schmutz J."/>
            <person name="Mitros T."/>
            <person name="Mozaffari S.V."/>
            <person name="Suzuki Y."/>
            <person name="Haramoto Y."/>
            <person name="Yamamoto T.S."/>
            <person name="Takagi C."/>
            <person name="Heald R."/>
            <person name="Miller K."/>
            <person name="Haudenschild C."/>
            <person name="Kitzman J."/>
            <person name="Nakayama T."/>
            <person name="Izutsu Y."/>
            <person name="Robert J."/>
            <person name="Fortriede J."/>
            <person name="Burns K."/>
            <person name="Lotay V."/>
            <person name="Karimi K."/>
            <person name="Yasuoka Y."/>
            <person name="Dichmann D.S."/>
            <person name="Flajnik M.F."/>
            <person name="Houston D.W."/>
            <person name="Shendure J."/>
            <person name="DuPasquier L."/>
            <person name="Vize P.D."/>
            <person name="Zorn A.M."/>
            <person name="Ito M."/>
            <person name="Marcotte E.M."/>
            <person name="Wallingford J.B."/>
            <person name="Ito Y."/>
            <person name="Asashima M."/>
            <person name="Ueno N."/>
            <person name="Matsuda Y."/>
            <person name="Veenstra G.J."/>
            <person name="Fujiyama A."/>
            <person name="Harland R.M."/>
            <person name="Taira M."/>
            <person name="Rokhsar D.S."/>
        </authorList>
    </citation>
    <scope>NUCLEOTIDE SEQUENCE [LARGE SCALE GENOMIC DNA]</scope>
    <source>
        <strain evidence="3">J</strain>
    </source>
</reference>
<proteinExistence type="predicted"/>
<evidence type="ECO:0000313" key="3">
    <source>
        <dbReference type="Proteomes" id="UP000694892"/>
    </source>
</evidence>
<evidence type="ECO:0000313" key="2">
    <source>
        <dbReference type="EMBL" id="OCT70260.1"/>
    </source>
</evidence>
<organism evidence="2 3">
    <name type="scientific">Xenopus laevis</name>
    <name type="common">African clawed frog</name>
    <dbReference type="NCBI Taxonomy" id="8355"/>
    <lineage>
        <taxon>Eukaryota</taxon>
        <taxon>Metazoa</taxon>
        <taxon>Chordata</taxon>
        <taxon>Craniata</taxon>
        <taxon>Vertebrata</taxon>
        <taxon>Euteleostomi</taxon>
        <taxon>Amphibia</taxon>
        <taxon>Batrachia</taxon>
        <taxon>Anura</taxon>
        <taxon>Pipoidea</taxon>
        <taxon>Pipidae</taxon>
        <taxon>Xenopodinae</taxon>
        <taxon>Xenopus</taxon>
        <taxon>Xenopus</taxon>
    </lineage>
</organism>
<dbReference type="Gene3D" id="3.40.1440.10">
    <property type="entry name" value="GIY-YIG endonuclease"/>
    <property type="match status" value="1"/>
</dbReference>
<dbReference type="CDD" id="cd10442">
    <property type="entry name" value="GIY-YIG_PLEs"/>
    <property type="match status" value="1"/>
</dbReference>
<protein>
    <recommendedName>
        <fullName evidence="1">GIY-YIG domain-containing protein</fullName>
    </recommendedName>
</protein>
<sequence length="254" mass="29234">MRHKFKKRGYPSQVLDKAEKAIGQSKSKKVKGPRITFVTQYGGLSRKINGILQKHWPILCRAYPTVREFISPPLISYKRRKTIGSKLTKSSVPKDKLVASTFLGQRNSGMYPCLDCKQCRHVIKGKFFLHPGTGDSIQIRGYHTCLSQFVVYAIVCPCGMIYVGETIQKVKSRISQHKSTIKLGNIALPLSRHFKEKGHTMDQLRFMVLEHVPPLVRGGDRELRLKQREVWWIKRLNTLHLAGLNRDYNLYLFL</sequence>
<dbReference type="InterPro" id="IPR035901">
    <property type="entry name" value="GIY-YIG_endonuc_sf"/>
</dbReference>
<accession>A0A974CCX6</accession>
<name>A0A974CCX6_XENLA</name>
<dbReference type="Proteomes" id="UP000694892">
    <property type="component" value="Chromosome 7S"/>
</dbReference>
<dbReference type="AlphaFoldDB" id="A0A974CCX6"/>
<dbReference type="InterPro" id="IPR000305">
    <property type="entry name" value="GIY-YIG_endonuc"/>
</dbReference>
<dbReference type="PROSITE" id="PS50164">
    <property type="entry name" value="GIY_YIG"/>
    <property type="match status" value="1"/>
</dbReference>
<feature type="domain" description="GIY-YIG" evidence="1">
    <location>
        <begin position="147"/>
        <end position="242"/>
    </location>
</feature>
<dbReference type="EMBL" id="CM004479">
    <property type="protein sequence ID" value="OCT70260.1"/>
    <property type="molecule type" value="Genomic_DNA"/>
</dbReference>
<dbReference type="PANTHER" id="PTHR21301:SF12">
    <property type="match status" value="1"/>
</dbReference>
<gene>
    <name evidence="2" type="ORF">XELAEV_18037182mg</name>
</gene>